<evidence type="ECO:0000256" key="1">
    <source>
        <dbReference type="SAM" id="SignalP"/>
    </source>
</evidence>
<name>A0A8S2JKK9_9BILA</name>
<dbReference type="AlphaFoldDB" id="A0A8S2JKK9"/>
<dbReference type="Proteomes" id="UP000677228">
    <property type="component" value="Unassembled WGS sequence"/>
</dbReference>
<feature type="chain" id="PRO_5036434634" evidence="1">
    <location>
        <begin position="20"/>
        <end position="182"/>
    </location>
</feature>
<dbReference type="Proteomes" id="UP000682733">
    <property type="component" value="Unassembled WGS sequence"/>
</dbReference>
<accession>A0A8S2JKK9</accession>
<dbReference type="EMBL" id="CAJOBA010007785">
    <property type="protein sequence ID" value="CAF3812252.1"/>
    <property type="molecule type" value="Genomic_DNA"/>
</dbReference>
<sequence length="182" mass="21529">MLTISFTFLTIWCVRNIKSTQDEPSSKDYELADQLYLLFNQLLPSTELLVDHIVILDFNEYDDCSADYQEEDENAVALNVDGIKYSYDTTCAIVEFSKTHTFPTLCRRYRQIKYKEQLRRIKQYVNAQGAKTQKLQRDDNFVYTEFIRARGCCLPIHDSYLRRWDIRKARHLNLVGFMTSSH</sequence>
<dbReference type="EMBL" id="CAJNOK010007773">
    <property type="protein sequence ID" value="CAF1044109.1"/>
    <property type="molecule type" value="Genomic_DNA"/>
</dbReference>
<gene>
    <name evidence="2" type="ORF">OVA965_LOCUS16635</name>
    <name evidence="3" type="ORF">TMI583_LOCUS16645</name>
</gene>
<comment type="caution">
    <text evidence="3">The sequence shown here is derived from an EMBL/GenBank/DDBJ whole genome shotgun (WGS) entry which is preliminary data.</text>
</comment>
<proteinExistence type="predicted"/>
<keyword evidence="1" id="KW-0732">Signal</keyword>
<protein>
    <submittedName>
        <fullName evidence="3">Uncharacterized protein</fullName>
    </submittedName>
</protein>
<reference evidence="3" key="1">
    <citation type="submission" date="2021-02" db="EMBL/GenBank/DDBJ databases">
        <authorList>
            <person name="Nowell W R."/>
        </authorList>
    </citation>
    <scope>NUCLEOTIDE SEQUENCE</scope>
</reference>
<evidence type="ECO:0000313" key="2">
    <source>
        <dbReference type="EMBL" id="CAF1044109.1"/>
    </source>
</evidence>
<evidence type="ECO:0000313" key="3">
    <source>
        <dbReference type="EMBL" id="CAF3812252.1"/>
    </source>
</evidence>
<evidence type="ECO:0000313" key="4">
    <source>
        <dbReference type="Proteomes" id="UP000682733"/>
    </source>
</evidence>
<feature type="signal peptide" evidence="1">
    <location>
        <begin position="1"/>
        <end position="19"/>
    </location>
</feature>
<organism evidence="3 4">
    <name type="scientific">Didymodactylos carnosus</name>
    <dbReference type="NCBI Taxonomy" id="1234261"/>
    <lineage>
        <taxon>Eukaryota</taxon>
        <taxon>Metazoa</taxon>
        <taxon>Spiralia</taxon>
        <taxon>Gnathifera</taxon>
        <taxon>Rotifera</taxon>
        <taxon>Eurotatoria</taxon>
        <taxon>Bdelloidea</taxon>
        <taxon>Philodinida</taxon>
        <taxon>Philodinidae</taxon>
        <taxon>Didymodactylos</taxon>
    </lineage>
</organism>